<name>A0AAD8KFG2_TARER</name>
<dbReference type="GO" id="GO:0045892">
    <property type="term" value="P:negative regulation of DNA-templated transcription"/>
    <property type="evidence" value="ECO:0007669"/>
    <property type="project" value="InterPro"/>
</dbReference>
<evidence type="ECO:0000313" key="8">
    <source>
        <dbReference type="EMBL" id="KAK1418615.1"/>
    </source>
</evidence>
<reference evidence="8" key="1">
    <citation type="journal article" date="2023" name="bioRxiv">
        <title>Improved chromosome-level genome assembly for marigold (Tagetes erecta).</title>
        <authorList>
            <person name="Jiang F."/>
            <person name="Yuan L."/>
            <person name="Wang S."/>
            <person name="Wang H."/>
            <person name="Xu D."/>
            <person name="Wang A."/>
            <person name="Fan W."/>
        </authorList>
    </citation>
    <scope>NUCLEOTIDE SEQUENCE</scope>
    <source>
        <strain evidence="8">WSJ</strain>
        <tissue evidence="8">Leaf</tissue>
    </source>
</reference>
<evidence type="ECO:0000256" key="2">
    <source>
        <dbReference type="ARBA" id="ARBA00022737"/>
    </source>
</evidence>
<keyword evidence="4 5" id="KW-0862">Zinc</keyword>
<evidence type="ECO:0000256" key="5">
    <source>
        <dbReference type="PROSITE-ProRule" id="PRU00723"/>
    </source>
</evidence>
<feature type="zinc finger region" description="C3H1-type" evidence="5">
    <location>
        <begin position="395"/>
        <end position="423"/>
    </location>
</feature>
<proteinExistence type="predicted"/>
<dbReference type="InterPro" id="IPR045124">
    <property type="entry name" value="Su(sable)-like"/>
</dbReference>
<dbReference type="GO" id="GO:0005634">
    <property type="term" value="C:nucleus"/>
    <property type="evidence" value="ECO:0007669"/>
    <property type="project" value="TreeGrafter"/>
</dbReference>
<feature type="zinc finger region" description="C3H1-type" evidence="5">
    <location>
        <begin position="341"/>
        <end position="368"/>
    </location>
</feature>
<keyword evidence="9" id="KW-1185">Reference proteome</keyword>
<accession>A0AAD8KFG2</accession>
<feature type="region of interest" description="Disordered" evidence="6">
    <location>
        <begin position="427"/>
        <end position="451"/>
    </location>
</feature>
<evidence type="ECO:0000256" key="1">
    <source>
        <dbReference type="ARBA" id="ARBA00022723"/>
    </source>
</evidence>
<evidence type="ECO:0000259" key="7">
    <source>
        <dbReference type="PROSITE" id="PS50103"/>
    </source>
</evidence>
<evidence type="ECO:0000256" key="4">
    <source>
        <dbReference type="ARBA" id="ARBA00022833"/>
    </source>
</evidence>
<feature type="zinc finger region" description="C3H1-type" evidence="5">
    <location>
        <begin position="370"/>
        <end position="394"/>
    </location>
</feature>
<dbReference type="GO" id="GO:0003723">
    <property type="term" value="F:RNA binding"/>
    <property type="evidence" value="ECO:0007669"/>
    <property type="project" value="InterPro"/>
</dbReference>
<protein>
    <recommendedName>
        <fullName evidence="7">C3H1-type domain-containing protein</fullName>
    </recommendedName>
</protein>
<dbReference type="SMART" id="SM00356">
    <property type="entry name" value="ZnF_C3H1"/>
    <property type="match status" value="3"/>
</dbReference>
<comment type="caution">
    <text evidence="8">The sequence shown here is derived from an EMBL/GenBank/DDBJ whole genome shotgun (WGS) entry which is preliminary data.</text>
</comment>
<dbReference type="SUPFAM" id="SSF90229">
    <property type="entry name" value="CCCH zinc finger"/>
    <property type="match status" value="2"/>
</dbReference>
<dbReference type="Gene3D" id="4.10.1000.10">
    <property type="entry name" value="Zinc finger, CCCH-type"/>
    <property type="match status" value="1"/>
</dbReference>
<feature type="domain" description="C3H1-type" evidence="7">
    <location>
        <begin position="370"/>
        <end position="394"/>
    </location>
</feature>
<dbReference type="PANTHER" id="PTHR13119">
    <property type="entry name" value="ZINC FINGER CCCH DOMAIN-CONTAINING PROTEI"/>
    <property type="match status" value="1"/>
</dbReference>
<dbReference type="AlphaFoldDB" id="A0AAD8KFG2"/>
<dbReference type="EMBL" id="JAUHHV010000007">
    <property type="protein sequence ID" value="KAK1418615.1"/>
    <property type="molecule type" value="Genomic_DNA"/>
</dbReference>
<gene>
    <name evidence="8" type="ORF">QVD17_27760</name>
</gene>
<evidence type="ECO:0000313" key="9">
    <source>
        <dbReference type="Proteomes" id="UP001229421"/>
    </source>
</evidence>
<dbReference type="InterPro" id="IPR000571">
    <property type="entry name" value="Znf_CCCH"/>
</dbReference>
<organism evidence="8 9">
    <name type="scientific">Tagetes erecta</name>
    <name type="common">African marigold</name>
    <dbReference type="NCBI Taxonomy" id="13708"/>
    <lineage>
        <taxon>Eukaryota</taxon>
        <taxon>Viridiplantae</taxon>
        <taxon>Streptophyta</taxon>
        <taxon>Embryophyta</taxon>
        <taxon>Tracheophyta</taxon>
        <taxon>Spermatophyta</taxon>
        <taxon>Magnoliopsida</taxon>
        <taxon>eudicotyledons</taxon>
        <taxon>Gunneridae</taxon>
        <taxon>Pentapetalae</taxon>
        <taxon>asterids</taxon>
        <taxon>campanulids</taxon>
        <taxon>Asterales</taxon>
        <taxon>Asteraceae</taxon>
        <taxon>Asteroideae</taxon>
        <taxon>Heliantheae alliance</taxon>
        <taxon>Tageteae</taxon>
        <taxon>Tagetes</taxon>
    </lineage>
</organism>
<feature type="domain" description="C3H1-type" evidence="7">
    <location>
        <begin position="341"/>
        <end position="368"/>
    </location>
</feature>
<keyword evidence="2" id="KW-0677">Repeat</keyword>
<dbReference type="InterPro" id="IPR036855">
    <property type="entry name" value="Znf_CCCH_sf"/>
</dbReference>
<feature type="region of interest" description="Disordered" evidence="6">
    <location>
        <begin position="237"/>
        <end position="264"/>
    </location>
</feature>
<dbReference type="PANTHER" id="PTHR13119:SF12">
    <property type="entry name" value="PROTEIN SUPPRESSOR OF SABLE"/>
    <property type="match status" value="1"/>
</dbReference>
<dbReference type="Proteomes" id="UP001229421">
    <property type="component" value="Unassembled WGS sequence"/>
</dbReference>
<sequence>MEIETLNRRKRPLKSRTVDTLVHILSFCYANSTHIIQISDKGTENDVPHDCNVTIPDDLLFQEQMPMHETQVAFDTQDGGLSSKRVESAEHDHNLIGENQDHPNKLKPNSSVNIHIKSQDNHRLPTDKDVEELEILEDLTDFMPRVETNSVDKTHFKPEDLIGTEPRPRKDNNSTLLFTESVEIGGKDMAVVVNKTTRNLVDYSEIGFDSEHVIPRQNNSKINATKNQDLLYPFKDTAVKNNKRKPGSCPKEEKTNKKSKKSADSITCPGNLALLGAQDAAASQKAVDASVNNDVGIEKKRKRVLTKERKAKKKMKERIKRAEKNRKLGVRRLKLQPVIKEKKISYCRHYMNGRCHEGEKCKFSHDTIPLTKSKPCCHFARHACMKGDHCPYDHDLSKYPCSNYQTKGSCNRGSDCMFSHQAQPSEVPVTASNESKPTQKPSSNSGSKIVETKSCSVPKSVDITPRICSVPNFVNITPKSARPPKGINFLSQEKLPLASCEDKKFTNTSPVIHDSIEITKMPSVMQNSIESTKTAPVNQDSNESTKVQPVVPRGINFLSFGKKPGLDYSNGGFSFKISNGIEKSRVNDVEGEITKSNSMVDVVNEVKVDVPTNRPSSSKKLMPMMSFMSSTSQKVLHSTLAFASKFDSGVKSKV</sequence>
<keyword evidence="1 5" id="KW-0479">Metal-binding</keyword>
<keyword evidence="3 5" id="KW-0863">Zinc-finger</keyword>
<dbReference type="GO" id="GO:0008270">
    <property type="term" value="F:zinc ion binding"/>
    <property type="evidence" value="ECO:0007669"/>
    <property type="project" value="UniProtKB-KW"/>
</dbReference>
<feature type="domain" description="C3H1-type" evidence="7">
    <location>
        <begin position="395"/>
        <end position="423"/>
    </location>
</feature>
<evidence type="ECO:0000256" key="3">
    <source>
        <dbReference type="ARBA" id="ARBA00022771"/>
    </source>
</evidence>
<evidence type="ECO:0000256" key="6">
    <source>
        <dbReference type="SAM" id="MobiDB-lite"/>
    </source>
</evidence>
<dbReference type="PROSITE" id="PS50103">
    <property type="entry name" value="ZF_C3H1"/>
    <property type="match status" value="3"/>
</dbReference>